<keyword evidence="2" id="KW-1185">Reference proteome</keyword>
<dbReference type="STRING" id="1237149.C900_04216"/>
<dbReference type="PANTHER" id="PTHR43428">
    <property type="entry name" value="ARSENATE REDUCTASE"/>
    <property type="match status" value="1"/>
</dbReference>
<dbReference type="SUPFAM" id="SSF52788">
    <property type="entry name" value="Phosphotyrosine protein phosphatases I"/>
    <property type="match status" value="1"/>
</dbReference>
<proteinExistence type="predicted"/>
<reference evidence="1 2" key="1">
    <citation type="submission" date="2012-12" db="EMBL/GenBank/DDBJ databases">
        <title>Genome assembly of Fulvivirga imtechensis AK7.</title>
        <authorList>
            <person name="Nupur N."/>
            <person name="Khatri I."/>
            <person name="Kumar R."/>
            <person name="Subramanian S."/>
            <person name="Pinnaka A."/>
        </authorList>
    </citation>
    <scope>NUCLEOTIDE SEQUENCE [LARGE SCALE GENOMIC DNA]</scope>
    <source>
        <strain evidence="1 2">AK7</strain>
    </source>
</reference>
<organism evidence="1 2">
    <name type="scientific">Fulvivirga imtechensis AK7</name>
    <dbReference type="NCBI Taxonomy" id="1237149"/>
    <lineage>
        <taxon>Bacteria</taxon>
        <taxon>Pseudomonadati</taxon>
        <taxon>Bacteroidota</taxon>
        <taxon>Cytophagia</taxon>
        <taxon>Cytophagales</taxon>
        <taxon>Fulvivirgaceae</taxon>
        <taxon>Fulvivirga</taxon>
    </lineage>
</organism>
<dbReference type="OrthoDB" id="9793058at2"/>
<sequence length="208" mass="23948">MRELIPAISEFLGQLDITAIKKERRNDLQSLVDIIQEKVGRHQTIYLNFICTHNSRRSQLCQVWAETIAWAKGVPKVKAYSGGTEPSEFHCNAIRALESCRFLLTKKEDRTIPVYFFFYSYEAEAIPCFSKVYNDPINCWTAFTAVMTCYDAEDKCPHIAEAEARVSVIYDDPKYADGTPKETEVYARRNSQIATEMLYVFSKIKITE</sequence>
<dbReference type="InterPro" id="IPR036196">
    <property type="entry name" value="Ptyr_pPase_sf"/>
</dbReference>
<name>L8K0A7_9BACT</name>
<accession>L8K0A7</accession>
<gene>
    <name evidence="1" type="ORF">C900_04216</name>
</gene>
<dbReference type="EMBL" id="AMZN01000006">
    <property type="protein sequence ID" value="ELR73364.1"/>
    <property type="molecule type" value="Genomic_DNA"/>
</dbReference>
<dbReference type="Gene3D" id="3.40.50.2300">
    <property type="match status" value="1"/>
</dbReference>
<evidence type="ECO:0000313" key="2">
    <source>
        <dbReference type="Proteomes" id="UP000011135"/>
    </source>
</evidence>
<dbReference type="PANTHER" id="PTHR43428:SF1">
    <property type="entry name" value="ARSENATE REDUCTASE"/>
    <property type="match status" value="1"/>
</dbReference>
<dbReference type="RefSeq" id="WP_009577945.1">
    <property type="nucleotide sequence ID" value="NZ_AMZN01000006.1"/>
</dbReference>
<dbReference type="eggNOG" id="COG0394">
    <property type="taxonomic scope" value="Bacteria"/>
</dbReference>
<dbReference type="Proteomes" id="UP000011135">
    <property type="component" value="Unassembled WGS sequence"/>
</dbReference>
<protein>
    <submittedName>
        <fullName evidence="1">Arsenate reductase</fullName>
    </submittedName>
</protein>
<comment type="caution">
    <text evidence="1">The sequence shown here is derived from an EMBL/GenBank/DDBJ whole genome shotgun (WGS) entry which is preliminary data.</text>
</comment>
<dbReference type="AlphaFoldDB" id="L8K0A7"/>
<evidence type="ECO:0000313" key="1">
    <source>
        <dbReference type="EMBL" id="ELR73364.1"/>
    </source>
</evidence>
<dbReference type="PATRIC" id="fig|1237149.3.peg.500"/>